<name>A0A6M2BR56_9GAMM</name>
<dbReference type="CDD" id="cd05288">
    <property type="entry name" value="PGDH"/>
    <property type="match status" value="1"/>
</dbReference>
<dbReference type="Pfam" id="PF00107">
    <property type="entry name" value="ADH_zinc_N"/>
    <property type="match status" value="1"/>
</dbReference>
<keyword evidence="4" id="KW-1185">Reference proteome</keyword>
<dbReference type="PANTHER" id="PTHR43205">
    <property type="entry name" value="PROSTAGLANDIN REDUCTASE"/>
    <property type="match status" value="1"/>
</dbReference>
<keyword evidence="1" id="KW-0560">Oxidoreductase</keyword>
<dbReference type="SUPFAM" id="SSF50129">
    <property type="entry name" value="GroES-like"/>
    <property type="match status" value="1"/>
</dbReference>
<dbReference type="PANTHER" id="PTHR43205:SF7">
    <property type="entry name" value="PROSTAGLANDIN REDUCTASE 1"/>
    <property type="match status" value="1"/>
</dbReference>
<dbReference type="SMART" id="SM00829">
    <property type="entry name" value="PKS_ER"/>
    <property type="match status" value="1"/>
</dbReference>
<gene>
    <name evidence="3" type="ORF">G7Y85_07020</name>
</gene>
<dbReference type="InterPro" id="IPR045010">
    <property type="entry name" value="MDR_fam"/>
</dbReference>
<dbReference type="InterPro" id="IPR011032">
    <property type="entry name" value="GroES-like_sf"/>
</dbReference>
<dbReference type="RefSeq" id="WP_166254014.1">
    <property type="nucleotide sequence ID" value="NZ_JAAMOW010000003.1"/>
</dbReference>
<organism evidence="3 4">
    <name type="scientific">Solimonas terrae</name>
    <dbReference type="NCBI Taxonomy" id="1396819"/>
    <lineage>
        <taxon>Bacteria</taxon>
        <taxon>Pseudomonadati</taxon>
        <taxon>Pseudomonadota</taxon>
        <taxon>Gammaproteobacteria</taxon>
        <taxon>Nevskiales</taxon>
        <taxon>Nevskiaceae</taxon>
        <taxon>Solimonas</taxon>
    </lineage>
</organism>
<dbReference type="EMBL" id="JAAMOW010000003">
    <property type="protein sequence ID" value="NGY04507.1"/>
    <property type="molecule type" value="Genomic_DNA"/>
</dbReference>
<proteinExistence type="predicted"/>
<protein>
    <submittedName>
        <fullName evidence="3">NADP-dependent oxidoreductase</fullName>
    </submittedName>
</protein>
<dbReference type="InterPro" id="IPR013149">
    <property type="entry name" value="ADH-like_C"/>
</dbReference>
<dbReference type="GO" id="GO:0016628">
    <property type="term" value="F:oxidoreductase activity, acting on the CH-CH group of donors, NAD or NADP as acceptor"/>
    <property type="evidence" value="ECO:0007669"/>
    <property type="project" value="InterPro"/>
</dbReference>
<sequence>MTETAAENRRIVLARRPDASLQHGDLRMERVPLPTIDDGELLLRTLWLSLDPYMRSRMNDAPSYAEPVAIDAVMVGATVSRVIASKHAAHAVGDLVLAASGWQDYAVSDGTGLTRLDTDMPRPSLALGAMGMPGFTAFVGMLDIGQPKVGETVLVSAATGAVGSIAGQIAKLRGARVVGIAGGDEKCRYAVEQLHFDACVDHQQHDFAERLAAACPSGVDVFFENVGGAVWEAALPLLNDHARIALSGLIANYNRAAPSDGPDQTAQWLRILLTRRVSLRGFIIFEHYKTRHEAFVEQMSGWLREQRIVVVEDVIEGLEHAPAGLMGLLRGDNLGKLVVRVAD</sequence>
<dbReference type="InterPro" id="IPR041694">
    <property type="entry name" value="ADH_N_2"/>
</dbReference>
<evidence type="ECO:0000313" key="4">
    <source>
        <dbReference type="Proteomes" id="UP000472676"/>
    </source>
</evidence>
<feature type="domain" description="Enoyl reductase (ER)" evidence="2">
    <location>
        <begin position="24"/>
        <end position="339"/>
    </location>
</feature>
<dbReference type="Gene3D" id="3.40.50.720">
    <property type="entry name" value="NAD(P)-binding Rossmann-like Domain"/>
    <property type="match status" value="1"/>
</dbReference>
<reference evidence="3 4" key="1">
    <citation type="journal article" date="2014" name="Int. J. Syst. Evol. Microbiol.">
        <title>Solimonas terrae sp. nov., isolated from soil.</title>
        <authorList>
            <person name="Kim S.J."/>
            <person name="Moon J.Y."/>
            <person name="Weon H.Y."/>
            <person name="Ahn J.H."/>
            <person name="Chen W.M."/>
            <person name="Kwon S.W."/>
        </authorList>
    </citation>
    <scope>NUCLEOTIDE SEQUENCE [LARGE SCALE GENOMIC DNA]</scope>
    <source>
        <strain evidence="3 4">KIS83-12</strain>
    </source>
</reference>
<dbReference type="FunFam" id="3.40.50.720:FF:000121">
    <property type="entry name" value="Prostaglandin reductase 2"/>
    <property type="match status" value="1"/>
</dbReference>
<dbReference type="Gene3D" id="3.90.180.10">
    <property type="entry name" value="Medium-chain alcohol dehydrogenases, catalytic domain"/>
    <property type="match status" value="1"/>
</dbReference>
<accession>A0A6M2BR56</accession>
<dbReference type="Pfam" id="PF16884">
    <property type="entry name" value="ADH_N_2"/>
    <property type="match status" value="1"/>
</dbReference>
<evidence type="ECO:0000313" key="3">
    <source>
        <dbReference type="EMBL" id="NGY04507.1"/>
    </source>
</evidence>
<evidence type="ECO:0000256" key="1">
    <source>
        <dbReference type="ARBA" id="ARBA00023002"/>
    </source>
</evidence>
<comment type="caution">
    <text evidence="3">The sequence shown here is derived from an EMBL/GenBank/DDBJ whole genome shotgun (WGS) entry which is preliminary data.</text>
</comment>
<dbReference type="InterPro" id="IPR036291">
    <property type="entry name" value="NAD(P)-bd_dom_sf"/>
</dbReference>
<dbReference type="AlphaFoldDB" id="A0A6M2BR56"/>
<dbReference type="SUPFAM" id="SSF51735">
    <property type="entry name" value="NAD(P)-binding Rossmann-fold domains"/>
    <property type="match status" value="1"/>
</dbReference>
<evidence type="ECO:0000259" key="2">
    <source>
        <dbReference type="SMART" id="SM00829"/>
    </source>
</evidence>
<dbReference type="InterPro" id="IPR020843">
    <property type="entry name" value="ER"/>
</dbReference>
<dbReference type="Proteomes" id="UP000472676">
    <property type="component" value="Unassembled WGS sequence"/>
</dbReference>